<dbReference type="InterPro" id="IPR052843">
    <property type="entry name" value="ER_body_metal_sequester"/>
</dbReference>
<feature type="compositionally biased region" description="Polar residues" evidence="1">
    <location>
        <begin position="364"/>
        <end position="373"/>
    </location>
</feature>
<reference evidence="3 4" key="1">
    <citation type="submission" date="2019-12" db="EMBL/GenBank/DDBJ databases">
        <authorList>
            <person name="Alioto T."/>
            <person name="Alioto T."/>
            <person name="Gomez Garrido J."/>
        </authorList>
    </citation>
    <scope>NUCLEOTIDE SEQUENCE [LARGE SCALE GENOMIC DNA]</scope>
</reference>
<keyword evidence="2" id="KW-0812">Transmembrane</keyword>
<keyword evidence="2" id="KW-0472">Membrane</keyword>
<evidence type="ECO:0000313" key="4">
    <source>
        <dbReference type="Proteomes" id="UP000594638"/>
    </source>
</evidence>
<protein>
    <recommendedName>
        <fullName evidence="5">Membrane protein of ER body-like protein</fullName>
    </recommendedName>
</protein>
<evidence type="ECO:0000256" key="1">
    <source>
        <dbReference type="SAM" id="MobiDB-lite"/>
    </source>
</evidence>
<sequence length="834" mass="91462">MEGEEEQKWEQEEVEEEEEKSTLQVRKSRTEIEVGINGSSENNGHEILPKNGAENGKSTVKDEQILEEFDAILEEEIVKEKSDNSVYYDKDEGVEFTSTYSGQQQIKKTPQHDVLDISSQKIVAQNNSTSTVNSQREGDLEDNILSISSLPSSEFSYEDYNKKSEPSKEIESAEIDLTTGDELRVTELDVEGIIQKQATHDLYCPNCNSCITGRVILRKRKRYIQVSDEEAKRNGLESEANFKVVTGIVQETLDQVCPTANIDVDVAPTPNADDNDRGREPEIFRCLSCFSFFIPTRNGFKLFGRFGEKSLKENIQDVQVPIVKKNWFATVFASNRPETSVEQGSRLGQDMGKGDVGLMDDQLSESSSAQKASTPACVSEEHVDTTENNKSMEGNAKIVSSPRQGPVTGVIGAGDNFAMPQKKGIDSMVNHLEVLTSDQLKQSKLSKEVQANNERDLSVTRTPDVTQSTNGESVENGTLFSPNDGLKLLISSTEESVTIEKSENDQMPNLITETGSADRAYPTEVSGHIITTTKLEVHMGESHKVNSISLVKDSPVILCRPADIAKDIKQVAAEKDGGLHAVLTIDAPPVEAPASQSTQDIIISAETGSALHSGTQIFVVDRETETRKAYTIEVIKSIVYGGLAESITSLSIVSSAAGGDTATLNVIALGLANLIGGLFIIIHNLWDLKSNRVEQVSNQINEQGDRYRELLGRRENFVLHAAVAVLSYFIFGLVPPLTYGFSFLKSDDKEFKLLAVAAASLICIVILAIGKAYCQRPQKSYIKTVVPYVILGLMVSGVSYAAGMLIKRLLEKLRLFESSSVAETTPTPLSWASY</sequence>
<dbReference type="OrthoDB" id="1924921at2759"/>
<dbReference type="PANTHER" id="PTHR38937:SF2">
    <property type="entry name" value="MEMBRANE PROTEIN OF ER BODY-LIKE PROTEIN ISOFORM X1"/>
    <property type="match status" value="1"/>
</dbReference>
<dbReference type="Gramene" id="OE9A093208T4">
    <property type="protein sequence ID" value="OE9A093208C4"/>
    <property type="gene ID" value="OE9A093208"/>
</dbReference>
<evidence type="ECO:0008006" key="5">
    <source>
        <dbReference type="Google" id="ProtNLM"/>
    </source>
</evidence>
<dbReference type="EMBL" id="CACTIH010001849">
    <property type="protein sequence ID" value="CAA2965794.1"/>
    <property type="molecule type" value="Genomic_DNA"/>
</dbReference>
<feature type="region of interest" description="Disordered" evidence="1">
    <location>
        <begin position="357"/>
        <end position="391"/>
    </location>
</feature>
<accession>A0A8S0QIM1</accession>
<feature type="region of interest" description="Disordered" evidence="1">
    <location>
        <begin position="1"/>
        <end position="61"/>
    </location>
</feature>
<feature type="transmembrane region" description="Helical" evidence="2">
    <location>
        <begin position="662"/>
        <end position="682"/>
    </location>
</feature>
<gene>
    <name evidence="3" type="ORF">OLEA9_A093208</name>
</gene>
<evidence type="ECO:0000313" key="3">
    <source>
        <dbReference type="EMBL" id="CAA2965794.1"/>
    </source>
</evidence>
<keyword evidence="2" id="KW-1133">Transmembrane helix</keyword>
<feature type="compositionally biased region" description="Basic and acidic residues" evidence="1">
    <location>
        <begin position="1"/>
        <end position="11"/>
    </location>
</feature>
<proteinExistence type="predicted"/>
<feature type="transmembrane region" description="Helical" evidence="2">
    <location>
        <begin position="753"/>
        <end position="773"/>
    </location>
</feature>
<feature type="transmembrane region" description="Helical" evidence="2">
    <location>
        <begin position="717"/>
        <end position="741"/>
    </location>
</feature>
<comment type="caution">
    <text evidence="3">The sequence shown here is derived from an EMBL/GenBank/DDBJ whole genome shotgun (WGS) entry which is preliminary data.</text>
</comment>
<keyword evidence="4" id="KW-1185">Reference proteome</keyword>
<feature type="transmembrane region" description="Helical" evidence="2">
    <location>
        <begin position="785"/>
        <end position="806"/>
    </location>
</feature>
<dbReference type="Proteomes" id="UP000594638">
    <property type="component" value="Unassembled WGS sequence"/>
</dbReference>
<organism evidence="3 4">
    <name type="scientific">Olea europaea subsp. europaea</name>
    <dbReference type="NCBI Taxonomy" id="158383"/>
    <lineage>
        <taxon>Eukaryota</taxon>
        <taxon>Viridiplantae</taxon>
        <taxon>Streptophyta</taxon>
        <taxon>Embryophyta</taxon>
        <taxon>Tracheophyta</taxon>
        <taxon>Spermatophyta</taxon>
        <taxon>Magnoliopsida</taxon>
        <taxon>eudicotyledons</taxon>
        <taxon>Gunneridae</taxon>
        <taxon>Pentapetalae</taxon>
        <taxon>asterids</taxon>
        <taxon>lamiids</taxon>
        <taxon>Lamiales</taxon>
        <taxon>Oleaceae</taxon>
        <taxon>Oleeae</taxon>
        <taxon>Olea</taxon>
    </lineage>
</organism>
<dbReference type="AlphaFoldDB" id="A0A8S0QIM1"/>
<evidence type="ECO:0000256" key="2">
    <source>
        <dbReference type="SAM" id="Phobius"/>
    </source>
</evidence>
<dbReference type="PANTHER" id="PTHR38937">
    <property type="entry name" value="MEMBRANE PROTEIN OF ER BODY-LIKE PROTEIN"/>
    <property type="match status" value="1"/>
</dbReference>
<name>A0A8S0QIM1_OLEEU</name>